<evidence type="ECO:0000313" key="3">
    <source>
        <dbReference type="Proteomes" id="UP000482487"/>
    </source>
</evidence>
<dbReference type="SMART" id="SM00327">
    <property type="entry name" value="VWA"/>
    <property type="match status" value="1"/>
</dbReference>
<comment type="caution">
    <text evidence="2">The sequence shown here is derived from an EMBL/GenBank/DDBJ whole genome shotgun (WGS) entry which is preliminary data.</text>
</comment>
<evidence type="ECO:0000313" key="2">
    <source>
        <dbReference type="EMBL" id="MYL82096.1"/>
    </source>
</evidence>
<reference evidence="2 3" key="1">
    <citation type="submission" date="2020-01" db="EMBL/GenBank/DDBJ databases">
        <title>Genome sequence of Desulfovibrio aerotolerans DSM 16695(T).</title>
        <authorList>
            <person name="Karnachuk O."/>
            <person name="Avakyan M."/>
            <person name="Mardanov A."/>
            <person name="Kadnikov V."/>
            <person name="Ravin N."/>
        </authorList>
    </citation>
    <scope>NUCLEOTIDE SEQUENCE [LARGE SCALE GENOMIC DNA]</scope>
    <source>
        <strain evidence="2 3">DSM 16695</strain>
    </source>
</reference>
<keyword evidence="3" id="KW-1185">Reference proteome</keyword>
<name>A0A7C9NHW8_9BACT</name>
<protein>
    <recommendedName>
        <fullName evidence="1">VWFA domain-containing protein</fullName>
    </recommendedName>
</protein>
<dbReference type="AlphaFoldDB" id="A0A7C9NHW8"/>
<evidence type="ECO:0000259" key="1">
    <source>
        <dbReference type="SMART" id="SM00327"/>
    </source>
</evidence>
<feature type="domain" description="VWFA" evidence="1">
    <location>
        <begin position="2"/>
        <end position="173"/>
    </location>
</feature>
<dbReference type="SUPFAM" id="SSF53300">
    <property type="entry name" value="vWA-like"/>
    <property type="match status" value="1"/>
</dbReference>
<dbReference type="OrthoDB" id="9783818at2"/>
<gene>
    <name evidence="2" type="ORF">GTA51_02950</name>
</gene>
<dbReference type="InterPro" id="IPR002035">
    <property type="entry name" value="VWF_A"/>
</dbReference>
<organism evidence="2 3">
    <name type="scientific">Solidesulfovibrio aerotolerans</name>
    <dbReference type="NCBI Taxonomy" id="295255"/>
    <lineage>
        <taxon>Bacteria</taxon>
        <taxon>Pseudomonadati</taxon>
        <taxon>Thermodesulfobacteriota</taxon>
        <taxon>Desulfovibrionia</taxon>
        <taxon>Desulfovibrionales</taxon>
        <taxon>Desulfovibrionaceae</taxon>
        <taxon>Solidesulfovibrio</taxon>
    </lineage>
</organism>
<proteinExistence type="predicted"/>
<dbReference type="Proteomes" id="UP000482487">
    <property type="component" value="Unassembled WGS sequence"/>
</dbReference>
<dbReference type="Gene3D" id="3.40.50.410">
    <property type="entry name" value="von Willebrand factor, type A domain"/>
    <property type="match status" value="1"/>
</dbReference>
<dbReference type="InterPro" id="IPR036465">
    <property type="entry name" value="vWFA_dom_sf"/>
</dbReference>
<dbReference type="EMBL" id="WVUD01000003">
    <property type="protein sequence ID" value="MYL82096.1"/>
    <property type="molecule type" value="Genomic_DNA"/>
</dbReference>
<accession>A0A7C9NHW8</accession>
<sequence>MAARLPSGERKIEAAKKAVAEVLAALPDADVVALRVYGHQSETARHDCQDAAVLVPFGPASQTRQAAAKALPGLAPRGYTPITFVLGLAAADFSALPAPSRRIVLVSDGKETCPGDPCALATALAKADANLVIHVIGFDVDAAARSQLQCIAQATGGSYFAAGNAADLAAALAKAAVADPSKPTATARTIALPRNDPGVLTLVGANLSGHAVSNATTGEHVATLSQTGSSVSLPPGIYAVTVGKAVWKSVAVKPGQTTTLRLARLGVQGALSAGHPIIDPETLEEVAVVSATTSSTALMPGRYQVGFGQTFWPVELEEGQQLTLNPGRASVPGAPIGGWAIVAANGAPVAVVSAVQSTAALPPGDYILETPAGKVPFSLKEGEKLELR</sequence>